<evidence type="ECO:0000256" key="1">
    <source>
        <dbReference type="SAM" id="MobiDB-lite"/>
    </source>
</evidence>
<dbReference type="EMBL" id="AAGVJY010000002">
    <property type="protein sequence ID" value="EBS4094410.1"/>
    <property type="molecule type" value="Genomic_DNA"/>
</dbReference>
<dbReference type="Proteomes" id="UP000839659">
    <property type="component" value="Unassembled WGS sequence"/>
</dbReference>
<dbReference type="AlphaFoldDB" id="A0A5U9SF14"/>
<feature type="region of interest" description="Disordered" evidence="1">
    <location>
        <begin position="54"/>
        <end position="76"/>
    </location>
</feature>
<name>A0A5U9SF14_SALET</name>
<evidence type="ECO:0008006" key="4">
    <source>
        <dbReference type="Google" id="ProtNLM"/>
    </source>
</evidence>
<evidence type="ECO:0000313" key="2">
    <source>
        <dbReference type="EMBL" id="EBS4094410.1"/>
    </source>
</evidence>
<reference evidence="2 3" key="1">
    <citation type="submission" date="2018-06" db="EMBL/GenBank/DDBJ databases">
        <authorList>
            <person name="Ashton P.M."/>
            <person name="Dallman T."/>
            <person name="Nair S."/>
            <person name="De Pinna E."/>
            <person name="Peters T."/>
            <person name="Grant K."/>
        </authorList>
    </citation>
    <scope>NUCLEOTIDE SEQUENCE [LARGE SCALE GENOMIC DNA]</scope>
    <source>
        <strain evidence="2 3">374035</strain>
    </source>
</reference>
<protein>
    <recommendedName>
        <fullName evidence="4">WYL domain-containing protein</fullName>
    </recommendedName>
</protein>
<organism evidence="2 3">
    <name type="scientific">Salmonella enterica subsp. enterica serovar Bareilly</name>
    <dbReference type="NCBI Taxonomy" id="58096"/>
    <lineage>
        <taxon>Bacteria</taxon>
        <taxon>Pseudomonadati</taxon>
        <taxon>Pseudomonadota</taxon>
        <taxon>Gammaproteobacteria</taxon>
        <taxon>Enterobacterales</taxon>
        <taxon>Enterobacteriaceae</taxon>
        <taxon>Salmonella</taxon>
    </lineage>
</organism>
<gene>
    <name evidence="2" type="ORF">DPS53_03560</name>
</gene>
<comment type="caution">
    <text evidence="2">The sequence shown here is derived from an EMBL/GenBank/DDBJ whole genome shotgun (WGS) entry which is preliminary data.</text>
</comment>
<proteinExistence type="predicted"/>
<accession>A0A5U9SF14</accession>
<sequence length="155" mass="18207">MWIAIFIIIAFTVWFFININASANNRHAEIRKETTKRILSQEKNLNSSPSVAKLVYKNETKPQKKNKKRKSPYSGGYPVNELDLEIIYEDADGDITERQISVLKYDPVIRKIYAWCHLRRDSRTFFEQRIHCATDVDTGEILSNVHEYILERLDT</sequence>
<evidence type="ECO:0000313" key="3">
    <source>
        <dbReference type="Proteomes" id="UP000839659"/>
    </source>
</evidence>